<dbReference type="GO" id="GO:0060320">
    <property type="term" value="P:rejection of self pollen"/>
    <property type="evidence" value="ECO:0007669"/>
    <property type="project" value="UniProtKB-KW"/>
</dbReference>
<dbReference type="EMBL" id="CM010718">
    <property type="protein sequence ID" value="RZC57514.1"/>
    <property type="molecule type" value="Genomic_DNA"/>
</dbReference>
<evidence type="ECO:0000313" key="7">
    <source>
        <dbReference type="EMBL" id="RZC57514.1"/>
    </source>
</evidence>
<dbReference type="AlphaFoldDB" id="A0A4Y7J8P2"/>
<sequence>MMSMAFVILAVLASECSSSKESNGIVFAKVRVNMTNDMSQHTLTIHCKSDDDDLGEHALSYGQSFHWHFKIDYFLRTLFTCDMWWNDSSGKLVKGNYDIYQATRDWKRCRRYCSFPIRVDGVYGFMRETQTFVLVYPWPK</sequence>
<dbReference type="PANTHER" id="PTHR31232:SF18">
    <property type="entry name" value="S-PROTEIN HOMOLOG"/>
    <property type="match status" value="1"/>
</dbReference>
<keyword evidence="5 6" id="KW-0732">Signal</keyword>
<evidence type="ECO:0000256" key="5">
    <source>
        <dbReference type="ARBA" id="ARBA00022729"/>
    </source>
</evidence>
<proteinExistence type="inferred from homology"/>
<name>A0A4Y7J8P2_PAPSO</name>
<dbReference type="Gramene" id="RZC57514">
    <property type="protein sequence ID" value="RZC57514"/>
    <property type="gene ID" value="C5167_004825"/>
</dbReference>
<dbReference type="Proteomes" id="UP000316621">
    <property type="component" value="Chromosome 4"/>
</dbReference>
<accession>A0A4Y7J8P2</accession>
<evidence type="ECO:0000256" key="4">
    <source>
        <dbReference type="ARBA" id="ARBA00022525"/>
    </source>
</evidence>
<keyword evidence="3 6" id="KW-0713">Self-incompatibility</keyword>
<comment type="similarity">
    <text evidence="2 6">Belongs to the plant self-incompatibility (S1) protein family.</text>
</comment>
<evidence type="ECO:0000256" key="2">
    <source>
        <dbReference type="ARBA" id="ARBA00005581"/>
    </source>
</evidence>
<keyword evidence="4 6" id="KW-0964">Secreted</keyword>
<protein>
    <recommendedName>
        <fullName evidence="6">S-protein homolog</fullName>
    </recommendedName>
</protein>
<evidence type="ECO:0000256" key="1">
    <source>
        <dbReference type="ARBA" id="ARBA00004613"/>
    </source>
</evidence>
<evidence type="ECO:0000313" key="8">
    <source>
        <dbReference type="Proteomes" id="UP000316621"/>
    </source>
</evidence>
<reference evidence="7 8" key="1">
    <citation type="journal article" date="2018" name="Science">
        <title>The opium poppy genome and morphinan production.</title>
        <authorList>
            <person name="Guo L."/>
            <person name="Winzer T."/>
            <person name="Yang X."/>
            <person name="Li Y."/>
            <person name="Ning Z."/>
            <person name="He Z."/>
            <person name="Teodor R."/>
            <person name="Lu Y."/>
            <person name="Bowser T.A."/>
            <person name="Graham I.A."/>
            <person name="Ye K."/>
        </authorList>
    </citation>
    <scope>NUCLEOTIDE SEQUENCE [LARGE SCALE GENOMIC DNA]</scope>
    <source>
        <strain evidence="8">cv. HN1</strain>
        <tissue evidence="7">Leaves</tissue>
    </source>
</reference>
<evidence type="ECO:0000256" key="3">
    <source>
        <dbReference type="ARBA" id="ARBA00022471"/>
    </source>
</evidence>
<comment type="subcellular location">
    <subcellularLocation>
        <location evidence="1 6">Secreted</location>
    </subcellularLocation>
</comment>
<feature type="signal peptide" evidence="6">
    <location>
        <begin position="1"/>
        <end position="18"/>
    </location>
</feature>
<dbReference type="GO" id="GO:0005576">
    <property type="term" value="C:extracellular region"/>
    <property type="evidence" value="ECO:0007669"/>
    <property type="project" value="UniProtKB-SubCell"/>
</dbReference>
<evidence type="ECO:0000256" key="6">
    <source>
        <dbReference type="RuleBase" id="RU367044"/>
    </source>
</evidence>
<dbReference type="OMA" id="NWLILET"/>
<organism evidence="7 8">
    <name type="scientific">Papaver somniferum</name>
    <name type="common">Opium poppy</name>
    <dbReference type="NCBI Taxonomy" id="3469"/>
    <lineage>
        <taxon>Eukaryota</taxon>
        <taxon>Viridiplantae</taxon>
        <taxon>Streptophyta</taxon>
        <taxon>Embryophyta</taxon>
        <taxon>Tracheophyta</taxon>
        <taxon>Spermatophyta</taxon>
        <taxon>Magnoliopsida</taxon>
        <taxon>Ranunculales</taxon>
        <taxon>Papaveraceae</taxon>
        <taxon>Papaveroideae</taxon>
        <taxon>Papaver</taxon>
    </lineage>
</organism>
<gene>
    <name evidence="7" type="ORF">C5167_004825</name>
</gene>
<keyword evidence="8" id="KW-1185">Reference proteome</keyword>
<dbReference type="InterPro" id="IPR010264">
    <property type="entry name" value="Self-incomp_S1"/>
</dbReference>
<dbReference type="Pfam" id="PF05938">
    <property type="entry name" value="Self-incomp_S1"/>
    <property type="match status" value="1"/>
</dbReference>
<dbReference type="PANTHER" id="PTHR31232">
    <property type="match status" value="1"/>
</dbReference>
<feature type="chain" id="PRO_5025085023" description="S-protein homolog" evidence="6">
    <location>
        <begin position="19"/>
        <end position="140"/>
    </location>
</feature>